<evidence type="ECO:0000313" key="11">
    <source>
        <dbReference type="Proteomes" id="UP000470875"/>
    </source>
</evidence>
<dbReference type="SUPFAM" id="SSF57863">
    <property type="entry name" value="ArfGap/RecO-like zinc finger"/>
    <property type="match status" value="1"/>
</dbReference>
<comment type="similarity">
    <text evidence="2 8">Belongs to the RecO family.</text>
</comment>
<dbReference type="NCBIfam" id="TIGR00613">
    <property type="entry name" value="reco"/>
    <property type="match status" value="1"/>
</dbReference>
<evidence type="ECO:0000256" key="6">
    <source>
        <dbReference type="ARBA" id="ARBA00023204"/>
    </source>
</evidence>
<keyword evidence="6 8" id="KW-0234">DNA repair</keyword>
<dbReference type="InterPro" id="IPR012340">
    <property type="entry name" value="NA-bd_OB-fold"/>
</dbReference>
<proteinExistence type="inferred from homology"/>
<dbReference type="GO" id="GO:0006310">
    <property type="term" value="P:DNA recombination"/>
    <property type="evidence" value="ECO:0007669"/>
    <property type="project" value="UniProtKB-UniRule"/>
</dbReference>
<evidence type="ECO:0000256" key="2">
    <source>
        <dbReference type="ARBA" id="ARBA00007452"/>
    </source>
</evidence>
<comment type="caution">
    <text evidence="10">The sequence shown here is derived from an EMBL/GenBank/DDBJ whole genome shotgun (WGS) entry which is preliminary data.</text>
</comment>
<dbReference type="InterPro" id="IPR003717">
    <property type="entry name" value="RecO"/>
</dbReference>
<dbReference type="AlphaFoldDB" id="A0A6N7VSC7"/>
<feature type="domain" description="DNA replication/recombination mediator RecO N-terminal" evidence="9">
    <location>
        <begin position="1"/>
        <end position="79"/>
    </location>
</feature>
<keyword evidence="11" id="KW-1185">Reference proteome</keyword>
<evidence type="ECO:0000256" key="1">
    <source>
        <dbReference type="ARBA" id="ARBA00003065"/>
    </source>
</evidence>
<name>A0A6N7VSC7_9ACTO</name>
<dbReference type="PANTHER" id="PTHR33991">
    <property type="entry name" value="DNA REPAIR PROTEIN RECO"/>
    <property type="match status" value="1"/>
</dbReference>
<dbReference type="Gene3D" id="2.40.50.140">
    <property type="entry name" value="Nucleic acid-binding proteins"/>
    <property type="match status" value="1"/>
</dbReference>
<evidence type="ECO:0000256" key="8">
    <source>
        <dbReference type="HAMAP-Rule" id="MF_00201"/>
    </source>
</evidence>
<organism evidence="10 11">
    <name type="scientific">Scrofimicrobium canadense</name>
    <dbReference type="NCBI Taxonomy" id="2652290"/>
    <lineage>
        <taxon>Bacteria</taxon>
        <taxon>Bacillati</taxon>
        <taxon>Actinomycetota</taxon>
        <taxon>Actinomycetes</taxon>
        <taxon>Actinomycetales</taxon>
        <taxon>Actinomycetaceae</taxon>
        <taxon>Scrofimicrobium</taxon>
    </lineage>
</organism>
<dbReference type="InterPro" id="IPR042242">
    <property type="entry name" value="RecO_C"/>
</dbReference>
<dbReference type="EMBL" id="VULO01000003">
    <property type="protein sequence ID" value="MSS83860.1"/>
    <property type="molecule type" value="Genomic_DNA"/>
</dbReference>
<dbReference type="HAMAP" id="MF_00201">
    <property type="entry name" value="RecO"/>
    <property type="match status" value="1"/>
</dbReference>
<dbReference type="RefSeq" id="WP_318656504.1">
    <property type="nucleotide sequence ID" value="NZ_VULO01000003.1"/>
</dbReference>
<evidence type="ECO:0000256" key="4">
    <source>
        <dbReference type="ARBA" id="ARBA00022763"/>
    </source>
</evidence>
<dbReference type="Gene3D" id="6.20.220.20">
    <property type="entry name" value="Recombination protein O, zinc-binding domain"/>
    <property type="match status" value="1"/>
</dbReference>
<dbReference type="InterPro" id="IPR022572">
    <property type="entry name" value="DNA_rep/recomb_RecO_N"/>
</dbReference>
<accession>A0A6N7VSC7</accession>
<comment type="function">
    <text evidence="1 8">Involved in DNA repair and RecF pathway recombination.</text>
</comment>
<gene>
    <name evidence="8 10" type="primary">recO</name>
    <name evidence="10" type="ORF">FYJ24_03600</name>
</gene>
<dbReference type="InterPro" id="IPR037278">
    <property type="entry name" value="ARFGAP/RecO"/>
</dbReference>
<evidence type="ECO:0000256" key="3">
    <source>
        <dbReference type="ARBA" id="ARBA00021310"/>
    </source>
</evidence>
<dbReference type="SUPFAM" id="SSF50249">
    <property type="entry name" value="Nucleic acid-binding proteins"/>
    <property type="match status" value="1"/>
</dbReference>
<keyword evidence="5 8" id="KW-0233">DNA recombination</keyword>
<evidence type="ECO:0000256" key="5">
    <source>
        <dbReference type="ARBA" id="ARBA00023172"/>
    </source>
</evidence>
<keyword evidence="4 8" id="KW-0227">DNA damage</keyword>
<dbReference type="GO" id="GO:0043590">
    <property type="term" value="C:bacterial nucleoid"/>
    <property type="evidence" value="ECO:0007669"/>
    <property type="project" value="TreeGrafter"/>
</dbReference>
<dbReference type="GO" id="GO:0006302">
    <property type="term" value="P:double-strand break repair"/>
    <property type="evidence" value="ECO:0007669"/>
    <property type="project" value="TreeGrafter"/>
</dbReference>
<evidence type="ECO:0000256" key="7">
    <source>
        <dbReference type="ARBA" id="ARBA00033409"/>
    </source>
</evidence>
<dbReference type="Pfam" id="PF02565">
    <property type="entry name" value="RecO_C"/>
    <property type="match status" value="1"/>
</dbReference>
<protein>
    <recommendedName>
        <fullName evidence="3 8">DNA repair protein RecO</fullName>
    </recommendedName>
    <alternativeName>
        <fullName evidence="7 8">Recombination protein O</fullName>
    </alternativeName>
</protein>
<dbReference type="Proteomes" id="UP000470875">
    <property type="component" value="Unassembled WGS sequence"/>
</dbReference>
<evidence type="ECO:0000259" key="9">
    <source>
        <dbReference type="Pfam" id="PF11967"/>
    </source>
</evidence>
<dbReference type="Gene3D" id="1.20.1440.120">
    <property type="entry name" value="Recombination protein O, C-terminal domain"/>
    <property type="match status" value="1"/>
</dbReference>
<evidence type="ECO:0000313" key="10">
    <source>
        <dbReference type="EMBL" id="MSS83860.1"/>
    </source>
</evidence>
<dbReference type="Pfam" id="PF11967">
    <property type="entry name" value="RecO_N"/>
    <property type="match status" value="1"/>
</dbReference>
<sequence>MKSYRDRAIVLRTYKLGEADRIIVLLAEQKGQIRAVAKGIRKPTSRFGARLAPFNLVDLQLHKGRAMDTITQADLIAGYGTPVAAQYPNFAAAKVMVEAAQKLTDGVAESQAEHFALLHGGLAALAAGRIDPTMAASSYLLRSMSLAGWTPSFGVCAVCGATEGLRSFSPEAGGFVCSACLGQGALAVPPGTRDLVESLMRSDWKSVEMAPPAAKAYALTVATRWTEWHVEQRLRSVEHLRSEQR</sequence>
<dbReference type="PANTHER" id="PTHR33991:SF1">
    <property type="entry name" value="DNA REPAIR PROTEIN RECO"/>
    <property type="match status" value="1"/>
</dbReference>
<reference evidence="10 11" key="1">
    <citation type="submission" date="2019-08" db="EMBL/GenBank/DDBJ databases">
        <title>In-depth cultivation of the pig gut microbiome towards novel bacterial diversity and tailored functional studies.</title>
        <authorList>
            <person name="Wylensek D."/>
            <person name="Hitch T.C.A."/>
            <person name="Clavel T."/>
        </authorList>
    </citation>
    <scope>NUCLEOTIDE SEQUENCE [LARGE SCALE GENOMIC DNA]</scope>
    <source>
        <strain evidence="10 11">WB03_NA08</strain>
    </source>
</reference>